<dbReference type="InterPro" id="IPR004839">
    <property type="entry name" value="Aminotransferase_I/II_large"/>
</dbReference>
<feature type="domain" description="Aminotransferase class I/classII large" evidence="3">
    <location>
        <begin position="76"/>
        <end position="449"/>
    </location>
</feature>
<dbReference type="GeneID" id="95978500"/>
<sequence length="455" mass="50447">MDTLSDRGRATAATSMRSILSPILADRYNPSSNPDGWVDMGTAENYNMTSDISGFANKHMTTVAQTFTYGSGPWGSERLRIAMARHMTKYFRSVNPIVPDDILFANGLTSICELLGWNLCQPGEGILFPTPVYQAFATDFGAKAEVKCIFTPFHGVDQFSPACVEKYEQALEKAESEGVKVRALLLCNPHNPLGQCYSRETIIALMRFCQRRNIHLISDEIYALSVYDVASSSSSPSSSSTAETATAGPDDNNTSSQPPLPFCSVLSFDTTPYIPTDLLHVLYGFSKDFACGGLRLGCIYTRSEALMAAVGAITQFAWSGALNQTFAYLMLEDEEWLDSFIQKSQKTLAERSRLARDVLDGKGIAYSKGSNAGFFIWVDLRPFLPLGNEKDEEIEPSDAWARERELVRRMGQKKIYLNDGGSMNAEEAGWFRLIFSQESEVIQEGLKRLWEVLGI</sequence>
<keyword evidence="1" id="KW-0663">Pyridoxal phosphate</keyword>
<dbReference type="RefSeq" id="XP_069196921.1">
    <property type="nucleotide sequence ID" value="XM_069344494.1"/>
</dbReference>
<gene>
    <name evidence="4" type="ORF">AAFC00_004800</name>
</gene>
<keyword evidence="5" id="KW-1185">Reference proteome</keyword>
<name>A0ABR3P390_9PEZI</name>
<evidence type="ECO:0000256" key="2">
    <source>
        <dbReference type="SAM" id="MobiDB-lite"/>
    </source>
</evidence>
<organism evidence="4 5">
    <name type="scientific">Neodothiora populina</name>
    <dbReference type="NCBI Taxonomy" id="2781224"/>
    <lineage>
        <taxon>Eukaryota</taxon>
        <taxon>Fungi</taxon>
        <taxon>Dikarya</taxon>
        <taxon>Ascomycota</taxon>
        <taxon>Pezizomycotina</taxon>
        <taxon>Dothideomycetes</taxon>
        <taxon>Dothideomycetidae</taxon>
        <taxon>Dothideales</taxon>
        <taxon>Dothioraceae</taxon>
        <taxon>Neodothiora</taxon>
    </lineage>
</organism>
<feature type="region of interest" description="Disordered" evidence="2">
    <location>
        <begin position="233"/>
        <end position="256"/>
    </location>
</feature>
<reference evidence="4 5" key="1">
    <citation type="submission" date="2024-07" db="EMBL/GenBank/DDBJ databases">
        <title>Draft sequence of the Neodothiora populina.</title>
        <authorList>
            <person name="Drown D.D."/>
            <person name="Schuette U.S."/>
            <person name="Buechlein A.B."/>
            <person name="Rusch D.R."/>
            <person name="Winton L.W."/>
            <person name="Adams G.A."/>
        </authorList>
    </citation>
    <scope>NUCLEOTIDE SEQUENCE [LARGE SCALE GENOMIC DNA]</scope>
    <source>
        <strain evidence="4 5">CPC 39397</strain>
    </source>
</reference>
<protein>
    <recommendedName>
        <fullName evidence="3">Aminotransferase class I/classII large domain-containing protein</fullName>
    </recommendedName>
</protein>
<dbReference type="InterPro" id="IPR015421">
    <property type="entry name" value="PyrdxlP-dep_Trfase_major"/>
</dbReference>
<dbReference type="PRINTS" id="PR00753">
    <property type="entry name" value="ACCSYNTHASE"/>
</dbReference>
<dbReference type="InterPro" id="IPR015422">
    <property type="entry name" value="PyrdxlP-dep_Trfase_small"/>
</dbReference>
<dbReference type="Proteomes" id="UP001562354">
    <property type="component" value="Unassembled WGS sequence"/>
</dbReference>
<evidence type="ECO:0000256" key="1">
    <source>
        <dbReference type="ARBA" id="ARBA00022898"/>
    </source>
</evidence>
<dbReference type="CDD" id="cd00609">
    <property type="entry name" value="AAT_like"/>
    <property type="match status" value="1"/>
</dbReference>
<dbReference type="PANTHER" id="PTHR43795">
    <property type="entry name" value="BIFUNCTIONAL ASPARTATE AMINOTRANSFERASE AND GLUTAMATE/ASPARTATE-PREPHENATE AMINOTRANSFERASE-RELATED"/>
    <property type="match status" value="1"/>
</dbReference>
<dbReference type="PANTHER" id="PTHR43795:SF39">
    <property type="entry name" value="AMINOTRANSFERASE CLASS I_CLASSII DOMAIN-CONTAINING PROTEIN"/>
    <property type="match status" value="1"/>
</dbReference>
<dbReference type="InterPro" id="IPR050478">
    <property type="entry name" value="Ethylene_sulfur-biosynth"/>
</dbReference>
<dbReference type="Pfam" id="PF00155">
    <property type="entry name" value="Aminotran_1_2"/>
    <property type="match status" value="1"/>
</dbReference>
<dbReference type="Gene3D" id="3.90.1150.10">
    <property type="entry name" value="Aspartate Aminotransferase, domain 1"/>
    <property type="match status" value="1"/>
</dbReference>
<dbReference type="Gene3D" id="3.40.640.10">
    <property type="entry name" value="Type I PLP-dependent aspartate aminotransferase-like (Major domain)"/>
    <property type="match status" value="1"/>
</dbReference>
<dbReference type="EMBL" id="JBFMKM010000016">
    <property type="protein sequence ID" value="KAL1297239.1"/>
    <property type="molecule type" value="Genomic_DNA"/>
</dbReference>
<evidence type="ECO:0000259" key="3">
    <source>
        <dbReference type="Pfam" id="PF00155"/>
    </source>
</evidence>
<comment type="caution">
    <text evidence="4">The sequence shown here is derived from an EMBL/GenBank/DDBJ whole genome shotgun (WGS) entry which is preliminary data.</text>
</comment>
<evidence type="ECO:0000313" key="4">
    <source>
        <dbReference type="EMBL" id="KAL1297239.1"/>
    </source>
</evidence>
<evidence type="ECO:0000313" key="5">
    <source>
        <dbReference type="Proteomes" id="UP001562354"/>
    </source>
</evidence>
<accession>A0ABR3P390</accession>
<dbReference type="InterPro" id="IPR015424">
    <property type="entry name" value="PyrdxlP-dep_Trfase"/>
</dbReference>
<proteinExistence type="predicted"/>
<dbReference type="SUPFAM" id="SSF53383">
    <property type="entry name" value="PLP-dependent transferases"/>
    <property type="match status" value="1"/>
</dbReference>